<evidence type="ECO:0000313" key="3">
    <source>
        <dbReference type="EMBL" id="SOD96008.1"/>
    </source>
</evidence>
<dbReference type="InterPro" id="IPR010359">
    <property type="entry name" value="IrrE_HExxH"/>
</dbReference>
<dbReference type="PANTHER" id="PTHR43236:SF2">
    <property type="entry name" value="BLL0069 PROTEIN"/>
    <property type="match status" value="1"/>
</dbReference>
<proteinExistence type="inferred from homology"/>
<dbReference type="PANTHER" id="PTHR43236">
    <property type="entry name" value="ANTITOXIN HIGA1"/>
    <property type="match status" value="1"/>
</dbReference>
<dbReference type="Proteomes" id="UP000219621">
    <property type="component" value="Unassembled WGS sequence"/>
</dbReference>
<sequence length="391" mass="42790">MAEALVTPEVLTWARERAGLSTAALAERLGVEEGRVIAWETAAERPTFGQAEQLARTTHVPFGAFFLPSPPDDDLPLPDLRAGGAHRSPALDAAFKDALGDVFYKFDWYREYRRQEGADPLPFVGRYSTRTEAAVVAEDMARVLGLTPEVRAASRGAEEFLRRLIGLAEGAGIWVLRNGVVGGNTHRPLDVGVFRGFAIADPVLPTIFLNGRDAYAGQIFTLAHELAHLWIGQSGISDPLAVPSGRAGAARVEACCNRVAADLLAPRQDVQALWVADLSLDRNAEILARHFRVSAMVIGIRARDMGLVDRDTFERFRDAELQRWRRLRESAEGGGGDYYVTARSRNGGRFMRAVVAQAMSGHLLLRDAASLLNMTPKTLRVAHARMGEGRL</sequence>
<dbReference type="GO" id="GO:0003677">
    <property type="term" value="F:DNA binding"/>
    <property type="evidence" value="ECO:0007669"/>
    <property type="project" value="InterPro"/>
</dbReference>
<dbReference type="Gene3D" id="1.10.260.40">
    <property type="entry name" value="lambda repressor-like DNA-binding domains"/>
    <property type="match status" value="1"/>
</dbReference>
<dbReference type="SUPFAM" id="SSF47413">
    <property type="entry name" value="lambda repressor-like DNA-binding domains"/>
    <property type="match status" value="1"/>
</dbReference>
<dbReference type="Pfam" id="PF13560">
    <property type="entry name" value="HTH_31"/>
    <property type="match status" value="1"/>
</dbReference>
<dbReference type="SMART" id="SM00530">
    <property type="entry name" value="HTH_XRE"/>
    <property type="match status" value="1"/>
</dbReference>
<dbReference type="Gene3D" id="1.10.10.2910">
    <property type="match status" value="1"/>
</dbReference>
<dbReference type="InterPro" id="IPR010982">
    <property type="entry name" value="Lambda_DNA-bd_dom_sf"/>
</dbReference>
<accession>A0A286GKE5</accession>
<evidence type="ECO:0000313" key="4">
    <source>
        <dbReference type="Proteomes" id="UP000219621"/>
    </source>
</evidence>
<dbReference type="Pfam" id="PF06114">
    <property type="entry name" value="Peptidase_M78"/>
    <property type="match status" value="1"/>
</dbReference>
<comment type="similarity">
    <text evidence="1">Belongs to the short-chain fatty acyl-CoA assimilation regulator (ScfR) family.</text>
</comment>
<keyword evidence="4" id="KW-1185">Reference proteome</keyword>
<evidence type="ECO:0000259" key="2">
    <source>
        <dbReference type="PROSITE" id="PS50943"/>
    </source>
</evidence>
<dbReference type="PROSITE" id="PS50943">
    <property type="entry name" value="HTH_CROC1"/>
    <property type="match status" value="1"/>
</dbReference>
<dbReference type="InterPro" id="IPR052345">
    <property type="entry name" value="Rad_response_metalloprotease"/>
</dbReference>
<dbReference type="InterPro" id="IPR001387">
    <property type="entry name" value="Cro/C1-type_HTH"/>
</dbReference>
<reference evidence="3 4" key="1">
    <citation type="submission" date="2017-09" db="EMBL/GenBank/DDBJ databases">
        <authorList>
            <person name="Ehlers B."/>
            <person name="Leendertz F.H."/>
        </authorList>
    </citation>
    <scope>NUCLEOTIDE SEQUENCE [LARGE SCALE GENOMIC DNA]</scope>
    <source>
        <strain evidence="3 4">USBA 140</strain>
    </source>
</reference>
<dbReference type="CDD" id="cd00093">
    <property type="entry name" value="HTH_XRE"/>
    <property type="match status" value="1"/>
</dbReference>
<dbReference type="RefSeq" id="WP_097279485.1">
    <property type="nucleotide sequence ID" value="NZ_OCNJ01000005.1"/>
</dbReference>
<dbReference type="OrthoDB" id="9796786at2"/>
<gene>
    <name evidence="3" type="ORF">SAMN05421508_105106</name>
</gene>
<name>A0A286GKE5_9PROT</name>
<dbReference type="EMBL" id="OCNJ01000005">
    <property type="protein sequence ID" value="SOD96008.1"/>
    <property type="molecule type" value="Genomic_DNA"/>
</dbReference>
<dbReference type="AlphaFoldDB" id="A0A286GKE5"/>
<evidence type="ECO:0000256" key="1">
    <source>
        <dbReference type="ARBA" id="ARBA00007227"/>
    </source>
</evidence>
<organism evidence="3 4">
    <name type="scientific">Caenispirillum bisanense</name>
    <dbReference type="NCBI Taxonomy" id="414052"/>
    <lineage>
        <taxon>Bacteria</taxon>
        <taxon>Pseudomonadati</taxon>
        <taxon>Pseudomonadota</taxon>
        <taxon>Alphaproteobacteria</taxon>
        <taxon>Rhodospirillales</taxon>
        <taxon>Novispirillaceae</taxon>
        <taxon>Caenispirillum</taxon>
    </lineage>
</organism>
<feature type="domain" description="HTH cro/C1-type" evidence="2">
    <location>
        <begin position="14"/>
        <end position="65"/>
    </location>
</feature>
<protein>
    <submittedName>
        <fullName evidence="3">Zn-dependent peptidase ImmA, M78 family</fullName>
    </submittedName>
</protein>